<dbReference type="Proteomes" id="UP001610100">
    <property type="component" value="Unassembled WGS sequence"/>
</dbReference>
<accession>A0ABW7N0F1</accession>
<evidence type="ECO:0000313" key="2">
    <source>
        <dbReference type="Proteomes" id="UP001610100"/>
    </source>
</evidence>
<dbReference type="RefSeq" id="WP_344738166.1">
    <property type="nucleotide sequence ID" value="NZ_BAABAY010000001.1"/>
</dbReference>
<dbReference type="EMBL" id="JBAWKB010000003">
    <property type="protein sequence ID" value="MFH6772536.1"/>
    <property type="molecule type" value="Genomic_DNA"/>
</dbReference>
<name>A0ABW7N0F1_9FLAO</name>
<evidence type="ECO:0000313" key="1">
    <source>
        <dbReference type="EMBL" id="MFH6772536.1"/>
    </source>
</evidence>
<comment type="caution">
    <text evidence="1">The sequence shown here is derived from an EMBL/GenBank/DDBJ whole genome shotgun (WGS) entry which is preliminary data.</text>
</comment>
<sequence>MKSKLFISLFLLGLLGHTQNPITIGKTATFHSNILNEDRPLDIRPALRSL</sequence>
<keyword evidence="2" id="KW-1185">Reference proteome</keyword>
<organism evidence="1 2">
    <name type="scientific">Gaetbulibacter aestuarii</name>
    <dbReference type="NCBI Taxonomy" id="1502358"/>
    <lineage>
        <taxon>Bacteria</taxon>
        <taxon>Pseudomonadati</taxon>
        <taxon>Bacteroidota</taxon>
        <taxon>Flavobacteriia</taxon>
        <taxon>Flavobacteriales</taxon>
        <taxon>Flavobacteriaceae</taxon>
        <taxon>Gaetbulibacter</taxon>
    </lineage>
</organism>
<proteinExistence type="predicted"/>
<gene>
    <name evidence="1" type="ORF">V8G58_11375</name>
</gene>
<reference evidence="1 2" key="1">
    <citation type="submission" date="2024-02" db="EMBL/GenBank/DDBJ databases">
        <title>A Gaetbulibacter species isolated from tidal flats and genomic insights of their niches.</title>
        <authorList>
            <person name="Ye Y."/>
        </authorList>
    </citation>
    <scope>NUCLEOTIDE SEQUENCE [LARGE SCALE GENOMIC DNA]</scope>
    <source>
        <strain evidence="1 2">KYW382</strain>
    </source>
</reference>
<protein>
    <submittedName>
        <fullName evidence="1">Uncharacterized protein</fullName>
    </submittedName>
</protein>